<gene>
    <name evidence="2" type="ORF">GCM10010389_50590</name>
</gene>
<comment type="caution">
    <text evidence="2">The sequence shown here is derived from an EMBL/GenBank/DDBJ whole genome shotgun (WGS) entry which is preliminary data.</text>
</comment>
<organism evidence="2 3">
    <name type="scientific">Streptomyces echinoruber</name>
    <dbReference type="NCBI Taxonomy" id="68898"/>
    <lineage>
        <taxon>Bacteria</taxon>
        <taxon>Bacillati</taxon>
        <taxon>Actinomycetota</taxon>
        <taxon>Actinomycetes</taxon>
        <taxon>Kitasatosporales</taxon>
        <taxon>Streptomycetaceae</taxon>
        <taxon>Streptomyces</taxon>
    </lineage>
</organism>
<evidence type="ECO:0000256" key="1">
    <source>
        <dbReference type="SAM" id="MobiDB-lite"/>
    </source>
</evidence>
<keyword evidence="3" id="KW-1185">Reference proteome</keyword>
<sequence length="98" mass="10991">MRRGGVGRMPGAPPRSIPRPARRAGPFRRLAVRPADAPTRRSPLPGPRYRDPRAAGPPAVRESRLPAGARRIRRLADRARRRGVPYDDHHNSLRTVPR</sequence>
<dbReference type="AlphaFoldDB" id="A0A918VL00"/>
<feature type="compositionally biased region" description="Basic and acidic residues" evidence="1">
    <location>
        <begin position="74"/>
        <end position="91"/>
    </location>
</feature>
<reference evidence="2" key="2">
    <citation type="submission" date="2020-09" db="EMBL/GenBank/DDBJ databases">
        <authorList>
            <person name="Sun Q."/>
            <person name="Ohkuma M."/>
        </authorList>
    </citation>
    <scope>NUCLEOTIDE SEQUENCE</scope>
    <source>
        <strain evidence="2">JCM 5016</strain>
    </source>
</reference>
<protein>
    <submittedName>
        <fullName evidence="2">Uncharacterized protein</fullName>
    </submittedName>
</protein>
<evidence type="ECO:0000313" key="2">
    <source>
        <dbReference type="EMBL" id="GHA04938.1"/>
    </source>
</evidence>
<reference evidence="2" key="1">
    <citation type="journal article" date="2014" name="Int. J. Syst. Evol. Microbiol.">
        <title>Complete genome sequence of Corynebacterium casei LMG S-19264T (=DSM 44701T), isolated from a smear-ripened cheese.</title>
        <authorList>
            <consortium name="US DOE Joint Genome Institute (JGI-PGF)"/>
            <person name="Walter F."/>
            <person name="Albersmeier A."/>
            <person name="Kalinowski J."/>
            <person name="Ruckert C."/>
        </authorList>
    </citation>
    <scope>NUCLEOTIDE SEQUENCE</scope>
    <source>
        <strain evidence="2">JCM 5016</strain>
    </source>
</reference>
<name>A0A918VL00_9ACTN</name>
<feature type="region of interest" description="Disordered" evidence="1">
    <location>
        <begin position="1"/>
        <end position="98"/>
    </location>
</feature>
<proteinExistence type="predicted"/>
<dbReference type="EMBL" id="BMWH01000024">
    <property type="protein sequence ID" value="GHA04938.1"/>
    <property type="molecule type" value="Genomic_DNA"/>
</dbReference>
<evidence type="ECO:0000313" key="3">
    <source>
        <dbReference type="Proteomes" id="UP000623010"/>
    </source>
</evidence>
<accession>A0A918VL00</accession>
<dbReference type="Proteomes" id="UP000623010">
    <property type="component" value="Unassembled WGS sequence"/>
</dbReference>